<dbReference type="Pfam" id="PF26215">
    <property type="entry name" value="HTH_animal"/>
    <property type="match status" value="1"/>
</dbReference>
<dbReference type="InterPro" id="IPR058912">
    <property type="entry name" value="HTH_animal"/>
</dbReference>
<evidence type="ECO:0000313" key="3">
    <source>
        <dbReference type="Proteomes" id="UP000024635"/>
    </source>
</evidence>
<accession>A0A016S4D3</accession>
<dbReference type="AlphaFoldDB" id="A0A016S4D3"/>
<comment type="caution">
    <text evidence="2">The sequence shown here is derived from an EMBL/GenBank/DDBJ whole genome shotgun (WGS) entry which is preliminary data.</text>
</comment>
<dbReference type="EMBL" id="JARK01001641">
    <property type="protein sequence ID" value="EYB85064.1"/>
    <property type="molecule type" value="Genomic_DNA"/>
</dbReference>
<keyword evidence="3" id="KW-1185">Reference proteome</keyword>
<sequence length="152" mass="16733">MNVDTTLERLNAFDAKVSFTVERPDADGYLPSLNTNIRIIQGQSDRKAASANILVHARSAQPHCIKVNVVRNLMKTKSKLCVGTDQEVERTNARILDEKGYNMNPASTWFPYSTTDGIPLILPYVGDGPARAVNQVSVSPTTEGDTNLHTYI</sequence>
<name>A0A016S4D3_9BILA</name>
<gene>
    <name evidence="2" type="primary">Acey_s0305.g1952</name>
    <name evidence="2" type="ORF">Y032_0305g1952</name>
</gene>
<evidence type="ECO:0000313" key="2">
    <source>
        <dbReference type="EMBL" id="EYB85064.1"/>
    </source>
</evidence>
<proteinExistence type="predicted"/>
<organism evidence="2 3">
    <name type="scientific">Ancylostoma ceylanicum</name>
    <dbReference type="NCBI Taxonomy" id="53326"/>
    <lineage>
        <taxon>Eukaryota</taxon>
        <taxon>Metazoa</taxon>
        <taxon>Ecdysozoa</taxon>
        <taxon>Nematoda</taxon>
        <taxon>Chromadorea</taxon>
        <taxon>Rhabditida</taxon>
        <taxon>Rhabditina</taxon>
        <taxon>Rhabditomorpha</taxon>
        <taxon>Strongyloidea</taxon>
        <taxon>Ancylostomatidae</taxon>
        <taxon>Ancylostomatinae</taxon>
        <taxon>Ancylostoma</taxon>
    </lineage>
</organism>
<evidence type="ECO:0000259" key="1">
    <source>
        <dbReference type="Pfam" id="PF26215"/>
    </source>
</evidence>
<dbReference type="OrthoDB" id="10060112at2759"/>
<reference evidence="3" key="1">
    <citation type="journal article" date="2015" name="Nat. Genet.">
        <title>The genome and transcriptome of the zoonotic hookworm Ancylostoma ceylanicum identify infection-specific gene families.</title>
        <authorList>
            <person name="Schwarz E.M."/>
            <person name="Hu Y."/>
            <person name="Antoshechkin I."/>
            <person name="Miller M.M."/>
            <person name="Sternberg P.W."/>
            <person name="Aroian R.V."/>
        </authorList>
    </citation>
    <scope>NUCLEOTIDE SEQUENCE</scope>
    <source>
        <strain evidence="3">HY135</strain>
    </source>
</reference>
<protein>
    <recommendedName>
        <fullName evidence="1">Helix-turn-helix domain-containing protein</fullName>
    </recommendedName>
</protein>
<dbReference type="Proteomes" id="UP000024635">
    <property type="component" value="Unassembled WGS sequence"/>
</dbReference>
<feature type="domain" description="Helix-turn-helix" evidence="1">
    <location>
        <begin position="53"/>
        <end position="102"/>
    </location>
</feature>